<feature type="transmembrane region" description="Helical" evidence="1">
    <location>
        <begin position="987"/>
        <end position="1011"/>
    </location>
</feature>
<dbReference type="OrthoDB" id="3306666at2"/>
<dbReference type="STRING" id="988821.SAMN05421867_12511"/>
<dbReference type="Gene3D" id="3.30.2090.10">
    <property type="entry name" value="Multidrug efflux transporter AcrB TolC docking domain, DN and DC subdomains"/>
    <property type="match status" value="2"/>
</dbReference>
<dbReference type="AlphaFoldDB" id="A0A1I1AW18"/>
<dbReference type="Gene3D" id="1.20.1640.10">
    <property type="entry name" value="Multidrug efflux transporter AcrB transmembrane domain"/>
    <property type="match status" value="2"/>
</dbReference>
<dbReference type="SUPFAM" id="SSF82866">
    <property type="entry name" value="Multidrug efflux transporter AcrB transmembrane domain"/>
    <property type="match status" value="2"/>
</dbReference>
<keyword evidence="1" id="KW-1133">Transmembrane helix</keyword>
<feature type="transmembrane region" description="Helical" evidence="1">
    <location>
        <begin position="463"/>
        <end position="490"/>
    </location>
</feature>
<proteinExistence type="predicted"/>
<feature type="transmembrane region" description="Helical" evidence="1">
    <location>
        <begin position="523"/>
        <end position="544"/>
    </location>
</feature>
<dbReference type="PANTHER" id="PTHR32063:SF0">
    <property type="entry name" value="SWARMING MOTILITY PROTEIN SWRC"/>
    <property type="match status" value="1"/>
</dbReference>
<dbReference type="PRINTS" id="PR00702">
    <property type="entry name" value="ACRIFLAVINRP"/>
</dbReference>
<dbReference type="SUPFAM" id="SSF82714">
    <property type="entry name" value="Multidrug efflux transporter AcrB TolC docking domain, DN and DC subdomains"/>
    <property type="match status" value="2"/>
</dbReference>
<keyword evidence="1" id="KW-0472">Membrane</keyword>
<feature type="transmembrane region" description="Helical" evidence="1">
    <location>
        <begin position="881"/>
        <end position="901"/>
    </location>
</feature>
<dbReference type="Gene3D" id="3.30.70.1320">
    <property type="entry name" value="Multidrug efflux transporter AcrB pore domain like"/>
    <property type="match status" value="1"/>
</dbReference>
<feature type="transmembrane region" description="Helical" evidence="1">
    <location>
        <begin position="956"/>
        <end position="981"/>
    </location>
</feature>
<protein>
    <submittedName>
        <fullName evidence="2">Hydrophobic/amphiphilic exporter-1, HAE1 family</fullName>
    </submittedName>
</protein>
<feature type="transmembrane region" description="Helical" evidence="1">
    <location>
        <begin position="907"/>
        <end position="928"/>
    </location>
</feature>
<accession>A0A1I1AW18</accession>
<dbReference type="EMBL" id="FOKA01000025">
    <property type="protein sequence ID" value="SFB42275.1"/>
    <property type="molecule type" value="Genomic_DNA"/>
</dbReference>
<sequence length="1031" mass="105834">MTRLARLSLANRAVVALATVILIVAGVLSTTSLKQELIPSLEIPLAVVVTPLPGAAPDVVERQVTEVVEGAVSGVEGLEGTESTSSNSLSVVSVELAYGTDLQVAQQDLQQALARVASRLPADVTPTVITGSIDQLPVVQLAVAAPQLDEQELATRVEEEVLPQLLGVEGVREATLSGAREVRVEIVPDPMALAAAGVGFDAVSAALQANGVVIPAGTIVDGQRSLNVVVGQRLSSVEDIAAIALPAGGPGGPVVLGDVATVAVAAVPATSYARTNGQASVAVAITKTPDGNTVSVSHDVRDLIPQMEASLGEDAAIDVVFDQAPFIEKSIEDLSTEGLLGLIFAVIVIMLFLLSLRSTLVTAISIPLSLLMAMIGLSVGGYSLNILTLGALTVAVGRVVDDSIVVIENIKRHLGYGEPKAQAILTAVREVAGAVTSSTITTAAVFVPIGIVGGQVGELFRPFAFTVAVALLASLLVSLTIIPVLAYWFLRAPSVDQSERDRVEERERHGLLQRSYLPVLRAALGHPVITLVIAAAVLGGTLAASTRLETNFIGDAGQNTLSVNQQLPAGTSLDVTDAAARQVEQAIAELEGVQTYQVTVGSGGNGLQTAFLGGGGGSNTATFAITTDLDADQALVEQDLRAVVADLDDVGELTVTTGQAGFGLPPVEVVVRAGDDQTLREAADLVAEAMGEVQGTTDVVNNLASDAPAVQIQVDRQAAAQAGTSETAIGQAMAGLLRGAPIGQADIAGRTTDVVVLLGQAPTDVQALRATPIPTATGAVPLGQVAEVSEVQQPTSLTRQDGVRTAAVTATATDQNLGGITTRLQEQLDALDLPEGAEAEIGGVSAEQQSAFADLYLALLASIAIVYLVMVATFRSLLQPLILLVSVPFAATGALALLLATGTPLGVPSMIGLLMLVGIVVTNAIVLIDLVNQKREQGLSVIDAVIEGSRYRLRPILMTAAATIGALTPMALGLTGGSVFISQPLALVVIGGLTTSTLLTLVLVPVLYNLTERATTAMRDRRGRRPATTAA</sequence>
<dbReference type="Gene3D" id="3.30.70.1440">
    <property type="entry name" value="Multidrug efflux transporter AcrB pore domain"/>
    <property type="match status" value="1"/>
</dbReference>
<dbReference type="Proteomes" id="UP000199012">
    <property type="component" value="Unassembled WGS sequence"/>
</dbReference>
<name>A0A1I1AW18_9CELL</name>
<reference evidence="2 3" key="1">
    <citation type="submission" date="2016-10" db="EMBL/GenBank/DDBJ databases">
        <authorList>
            <person name="de Groot N.N."/>
        </authorList>
    </citation>
    <scope>NUCLEOTIDE SEQUENCE [LARGE SCALE GENOMIC DNA]</scope>
    <source>
        <strain evidence="2 3">CGMCC 4.6945</strain>
    </source>
</reference>
<organism evidence="2 3">
    <name type="scientific">Cellulomonas marina</name>
    <dbReference type="NCBI Taxonomy" id="988821"/>
    <lineage>
        <taxon>Bacteria</taxon>
        <taxon>Bacillati</taxon>
        <taxon>Actinomycetota</taxon>
        <taxon>Actinomycetes</taxon>
        <taxon>Micrococcales</taxon>
        <taxon>Cellulomonadaceae</taxon>
        <taxon>Cellulomonas</taxon>
    </lineage>
</organism>
<evidence type="ECO:0000313" key="3">
    <source>
        <dbReference type="Proteomes" id="UP000199012"/>
    </source>
</evidence>
<dbReference type="PANTHER" id="PTHR32063">
    <property type="match status" value="1"/>
</dbReference>
<dbReference type="SUPFAM" id="SSF82693">
    <property type="entry name" value="Multidrug efflux transporter AcrB pore domain, PN1, PN2, PC1 and PC2 subdomains"/>
    <property type="match status" value="3"/>
</dbReference>
<feature type="transmembrane region" description="Helical" evidence="1">
    <location>
        <begin position="338"/>
        <end position="356"/>
    </location>
</feature>
<evidence type="ECO:0000256" key="1">
    <source>
        <dbReference type="SAM" id="Phobius"/>
    </source>
</evidence>
<gene>
    <name evidence="2" type="ORF">SAMN05421867_12511</name>
</gene>
<dbReference type="InterPro" id="IPR027463">
    <property type="entry name" value="AcrB_DN_DC_subdom"/>
</dbReference>
<dbReference type="GO" id="GO:0042910">
    <property type="term" value="F:xenobiotic transmembrane transporter activity"/>
    <property type="evidence" value="ECO:0007669"/>
    <property type="project" value="TreeGrafter"/>
</dbReference>
<evidence type="ECO:0000313" key="2">
    <source>
        <dbReference type="EMBL" id="SFB42275.1"/>
    </source>
</evidence>
<dbReference type="RefSeq" id="WP_090035282.1">
    <property type="nucleotide sequence ID" value="NZ_FOKA01000025.1"/>
</dbReference>
<dbReference type="GO" id="GO:0005886">
    <property type="term" value="C:plasma membrane"/>
    <property type="evidence" value="ECO:0007669"/>
    <property type="project" value="TreeGrafter"/>
</dbReference>
<feature type="transmembrane region" description="Helical" evidence="1">
    <location>
        <begin position="855"/>
        <end position="874"/>
    </location>
</feature>
<dbReference type="Pfam" id="PF00873">
    <property type="entry name" value="ACR_tran"/>
    <property type="match status" value="1"/>
</dbReference>
<dbReference type="InterPro" id="IPR001036">
    <property type="entry name" value="Acrflvin-R"/>
</dbReference>
<keyword evidence="1" id="KW-0812">Transmembrane</keyword>
<dbReference type="Gene3D" id="3.30.70.1430">
    <property type="entry name" value="Multidrug efflux transporter AcrB pore domain"/>
    <property type="match status" value="2"/>
</dbReference>
<keyword evidence="3" id="KW-1185">Reference proteome</keyword>